<keyword evidence="7 9" id="KW-0472">Membrane</keyword>
<dbReference type="Proteomes" id="UP000327085">
    <property type="component" value="Chromosome 4"/>
</dbReference>
<sequence length="766" mass="86509">MANQKPPKEDFSLKETSPNISGRRVSTGPMTAFDLVEHMQYLYVRVVKARGLPAIADPYVELKLGNYRAITRPMIKNPNPEWNQVFAFSKDRIQVVSVEILVKDKAIVAEGGDHRTIGKFAFALVEAPARVPPDSPLAPQWYMLEDKNKARIGGELMLSFWIGTQADEAFPEAWHADVAAVSGDGVSSTRSKVYLSPRLWYMRVNVIQAQDLVLKDKNKTTPEFFVKAQFGNLILRSGVSPNKTVNPTWNEDLMFVVAEPFDDPLVVSVEEKLNNNKEESMGRIVVPLGDVAKRNDAAAAAPKWYNLGMVEVAAGVQKEVKFASKVQMRVSLDGGYHVLDEPAHSTSDLRPTAKILWKPPIGVLELGILNATGLSPMKPKNQVDAYCVAKYGMKWVRTRTVVDSSSPKWNEQYTWEVYDPCTVITIGVFDNGNLQDKAAMDLNIGKVKIRLSTLETDRIYTHSYPLVALQHSGVKKMGEIQLAVRFSCPNMLNLLQLYSQPLLPKMHYVLPLSIYQLASLRHQAALILWLRLSRAEPPLRKEVVDCMLDATAHLWSFRRGKANFDRIIKLFDGLVALFKWFDQIRKWTNPLASALVYITFVFVLCQPGLTIAAAFLCLSFRGALNYRKRPRQIAHIDTELSHAYDVHPEDLDEEFDSFPSKKTGDILKRRYDRLRGIAGRIQAVLGDIATQGERMQSLLSWRDPRATALFVIFCLIVGIVFCVVPAWWLALFAGTYVMRPPYWRINIPTFPQNFLRRMPAKSDSIL</sequence>
<accession>A0A5E4FGN4</accession>
<evidence type="ECO:0000256" key="9">
    <source>
        <dbReference type="SAM" id="Phobius"/>
    </source>
</evidence>
<gene>
    <name evidence="11" type="ORF">ALMOND_2B005664</name>
</gene>
<dbReference type="AlphaFoldDB" id="A0A5E4FGN4"/>
<dbReference type="CDD" id="cd04019">
    <property type="entry name" value="C2C_MCTP_PRT_plant"/>
    <property type="match status" value="1"/>
</dbReference>
<dbReference type="InterPro" id="IPR000008">
    <property type="entry name" value="C2_dom"/>
</dbReference>
<organism evidence="11 12">
    <name type="scientific">Prunus dulcis</name>
    <name type="common">Almond</name>
    <name type="synonym">Amygdalus dulcis</name>
    <dbReference type="NCBI Taxonomy" id="3755"/>
    <lineage>
        <taxon>Eukaryota</taxon>
        <taxon>Viridiplantae</taxon>
        <taxon>Streptophyta</taxon>
        <taxon>Embryophyta</taxon>
        <taxon>Tracheophyta</taxon>
        <taxon>Spermatophyta</taxon>
        <taxon>Magnoliopsida</taxon>
        <taxon>eudicotyledons</taxon>
        <taxon>Gunneridae</taxon>
        <taxon>Pentapetalae</taxon>
        <taxon>rosids</taxon>
        <taxon>fabids</taxon>
        <taxon>Rosales</taxon>
        <taxon>Rosaceae</taxon>
        <taxon>Amygdaloideae</taxon>
        <taxon>Amygdaleae</taxon>
        <taxon>Prunus</taxon>
    </lineage>
</organism>
<dbReference type="InterPro" id="IPR035892">
    <property type="entry name" value="C2_domain_sf"/>
</dbReference>
<evidence type="ECO:0000256" key="6">
    <source>
        <dbReference type="ARBA" id="ARBA00022989"/>
    </source>
</evidence>
<evidence type="ECO:0000256" key="8">
    <source>
        <dbReference type="SAM" id="MobiDB-lite"/>
    </source>
</evidence>
<dbReference type="Pfam" id="PF08372">
    <property type="entry name" value="PRT_C"/>
    <property type="match status" value="1"/>
</dbReference>
<keyword evidence="4" id="KW-0677">Repeat</keyword>
<dbReference type="CDD" id="cd08379">
    <property type="entry name" value="C2D_MCTP_PRT_plant"/>
    <property type="match status" value="1"/>
</dbReference>
<dbReference type="InParanoid" id="A0A5E4FGN4"/>
<dbReference type="GO" id="GO:0016020">
    <property type="term" value="C:membrane"/>
    <property type="evidence" value="ECO:0007669"/>
    <property type="project" value="UniProtKB-SubCell"/>
</dbReference>
<dbReference type="EMBL" id="CABIKO010000114">
    <property type="protein sequence ID" value="VVA26992.1"/>
    <property type="molecule type" value="Genomic_DNA"/>
</dbReference>
<dbReference type="InterPro" id="IPR047257">
    <property type="entry name" value="C2B_MCTP_PRT_plant"/>
</dbReference>
<evidence type="ECO:0000259" key="10">
    <source>
        <dbReference type="PROSITE" id="PS50004"/>
    </source>
</evidence>
<dbReference type="PANTHER" id="PTHR31425:SF50">
    <property type="entry name" value="FT-INTERACTING PROTEIN 3-RELATED"/>
    <property type="match status" value="1"/>
</dbReference>
<evidence type="ECO:0000256" key="3">
    <source>
        <dbReference type="ARBA" id="ARBA00022692"/>
    </source>
</evidence>
<evidence type="ECO:0000256" key="2">
    <source>
        <dbReference type="ARBA" id="ARBA00007923"/>
    </source>
</evidence>
<feature type="transmembrane region" description="Helical" evidence="9">
    <location>
        <begin position="708"/>
        <end position="730"/>
    </location>
</feature>
<evidence type="ECO:0000313" key="11">
    <source>
        <dbReference type="EMBL" id="VVA26992.1"/>
    </source>
</evidence>
<protein>
    <submittedName>
        <fullName evidence="11">PREDICTED: FT-interacting</fullName>
    </submittedName>
</protein>
<keyword evidence="5" id="KW-0106">Calcium</keyword>
<evidence type="ECO:0000256" key="7">
    <source>
        <dbReference type="ARBA" id="ARBA00023136"/>
    </source>
</evidence>
<dbReference type="CDD" id="cd08378">
    <property type="entry name" value="C2B_MCTP_PRT_plant"/>
    <property type="match status" value="1"/>
</dbReference>
<dbReference type="Gene3D" id="2.60.40.150">
    <property type="entry name" value="C2 domain"/>
    <property type="match status" value="3"/>
</dbReference>
<dbReference type="PROSITE" id="PS50004">
    <property type="entry name" value="C2"/>
    <property type="match status" value="3"/>
</dbReference>
<feature type="domain" description="C2" evidence="10">
    <location>
        <begin position="180"/>
        <end position="305"/>
    </location>
</feature>
<feature type="domain" description="C2" evidence="10">
    <location>
        <begin position="19"/>
        <end position="142"/>
    </location>
</feature>
<feature type="domain" description="C2" evidence="10">
    <location>
        <begin position="345"/>
        <end position="464"/>
    </location>
</feature>
<proteinExistence type="inferred from homology"/>
<dbReference type="Gramene" id="VVA26992">
    <property type="protein sequence ID" value="VVA26992"/>
    <property type="gene ID" value="Prudul26B005664"/>
</dbReference>
<dbReference type="PANTHER" id="PTHR31425">
    <property type="entry name" value="PHOSPHORIBOSYLANTHRANILATE TRANSFERASE ISOFORM 1"/>
    <property type="match status" value="1"/>
</dbReference>
<feature type="region of interest" description="Disordered" evidence="8">
    <location>
        <begin position="1"/>
        <end position="25"/>
    </location>
</feature>
<dbReference type="SMART" id="SM00239">
    <property type="entry name" value="C2"/>
    <property type="match status" value="3"/>
</dbReference>
<dbReference type="InterPro" id="IPR047255">
    <property type="entry name" value="C2D_MCTP_PRT_plant"/>
</dbReference>
<reference evidence="12" key="1">
    <citation type="journal article" date="2020" name="Plant J.">
        <title>Transposons played a major role in the diversification between the closely related almond and peach genomes: results from the almond genome sequence.</title>
        <authorList>
            <person name="Alioto T."/>
            <person name="Alexiou K.G."/>
            <person name="Bardil A."/>
            <person name="Barteri F."/>
            <person name="Castanera R."/>
            <person name="Cruz F."/>
            <person name="Dhingra A."/>
            <person name="Duval H."/>
            <person name="Fernandez I Marti A."/>
            <person name="Frias L."/>
            <person name="Galan B."/>
            <person name="Garcia J.L."/>
            <person name="Howad W."/>
            <person name="Gomez-Garrido J."/>
            <person name="Gut M."/>
            <person name="Julca I."/>
            <person name="Morata J."/>
            <person name="Puigdomenech P."/>
            <person name="Ribeca P."/>
            <person name="Rubio Cabetas M.J."/>
            <person name="Vlasova A."/>
            <person name="Wirthensohn M."/>
            <person name="Garcia-Mas J."/>
            <person name="Gabaldon T."/>
            <person name="Casacuberta J.M."/>
            <person name="Arus P."/>
        </authorList>
    </citation>
    <scope>NUCLEOTIDE SEQUENCE [LARGE SCALE GENOMIC DNA]</scope>
    <source>
        <strain evidence="12">cv. Texas</strain>
    </source>
</reference>
<comment type="similarity">
    <text evidence="2">Belongs to the MCTP family.</text>
</comment>
<evidence type="ECO:0000256" key="5">
    <source>
        <dbReference type="ARBA" id="ARBA00022837"/>
    </source>
</evidence>
<keyword evidence="6 9" id="KW-1133">Transmembrane helix</keyword>
<dbReference type="InterPro" id="IPR047258">
    <property type="entry name" value="C2C_MCTP_PRT_plant"/>
</dbReference>
<evidence type="ECO:0000256" key="4">
    <source>
        <dbReference type="ARBA" id="ARBA00022737"/>
    </source>
</evidence>
<dbReference type="SUPFAM" id="SSF49562">
    <property type="entry name" value="C2 domain (Calcium/lipid-binding domain, CaLB)"/>
    <property type="match status" value="3"/>
</dbReference>
<feature type="transmembrane region" description="Helical" evidence="9">
    <location>
        <begin position="594"/>
        <end position="620"/>
    </location>
</feature>
<dbReference type="InterPro" id="IPR047259">
    <property type="entry name" value="QUIRKY-like"/>
</dbReference>
<evidence type="ECO:0000313" key="12">
    <source>
        <dbReference type="Proteomes" id="UP000327085"/>
    </source>
</evidence>
<dbReference type="Pfam" id="PF00168">
    <property type="entry name" value="C2"/>
    <property type="match status" value="3"/>
</dbReference>
<dbReference type="FunFam" id="2.60.40.150:FF:000090">
    <property type="entry name" value="C2 domain-containing protein"/>
    <property type="match status" value="1"/>
</dbReference>
<dbReference type="OMA" id="CKPSIGV"/>
<evidence type="ECO:0000256" key="1">
    <source>
        <dbReference type="ARBA" id="ARBA00004141"/>
    </source>
</evidence>
<comment type="subcellular location">
    <subcellularLocation>
        <location evidence="1">Membrane</location>
        <topology evidence="1">Multi-pass membrane protein</topology>
    </subcellularLocation>
</comment>
<keyword evidence="3 9" id="KW-0812">Transmembrane</keyword>
<feature type="compositionally biased region" description="Basic and acidic residues" evidence="8">
    <location>
        <begin position="1"/>
        <end position="13"/>
    </location>
</feature>
<dbReference type="InterPro" id="IPR013583">
    <property type="entry name" value="MCTP_C"/>
</dbReference>
<name>A0A5E4FGN4_PRUDU</name>